<dbReference type="AlphaFoldDB" id="A0A9W8TX62"/>
<dbReference type="EMBL" id="JANVFU010000008">
    <property type="protein sequence ID" value="KAJ3743734.1"/>
    <property type="molecule type" value="Genomic_DNA"/>
</dbReference>
<keyword evidence="1" id="KW-0732">Signal</keyword>
<gene>
    <name evidence="2" type="ORF">DFH05DRAFT_1497412</name>
</gene>
<reference evidence="2 3" key="1">
    <citation type="journal article" date="2023" name="Proc. Natl. Acad. Sci. U.S.A.">
        <title>A global phylogenomic analysis of the shiitake genus Lentinula.</title>
        <authorList>
            <person name="Sierra-Patev S."/>
            <person name="Min B."/>
            <person name="Naranjo-Ortiz M."/>
            <person name="Looney B."/>
            <person name="Konkel Z."/>
            <person name="Slot J.C."/>
            <person name="Sakamoto Y."/>
            <person name="Steenwyk J.L."/>
            <person name="Rokas A."/>
            <person name="Carro J."/>
            <person name="Camarero S."/>
            <person name="Ferreira P."/>
            <person name="Molpeceres G."/>
            <person name="Ruiz-Duenas F.J."/>
            <person name="Serrano A."/>
            <person name="Henrissat B."/>
            <person name="Drula E."/>
            <person name="Hughes K.W."/>
            <person name="Mata J.L."/>
            <person name="Ishikawa N.K."/>
            <person name="Vargas-Isla R."/>
            <person name="Ushijima S."/>
            <person name="Smith C.A."/>
            <person name="Donoghue J."/>
            <person name="Ahrendt S."/>
            <person name="Andreopoulos W."/>
            <person name="He G."/>
            <person name="LaButti K."/>
            <person name="Lipzen A."/>
            <person name="Ng V."/>
            <person name="Riley R."/>
            <person name="Sandor L."/>
            <person name="Barry K."/>
            <person name="Martinez A.T."/>
            <person name="Xiao Y."/>
            <person name="Gibbons J.G."/>
            <person name="Terashima K."/>
            <person name="Grigoriev I.V."/>
            <person name="Hibbett D."/>
        </authorList>
    </citation>
    <scope>NUCLEOTIDE SEQUENCE [LARGE SCALE GENOMIC DNA]</scope>
    <source>
        <strain evidence="2 3">TFB7810</strain>
    </source>
</reference>
<evidence type="ECO:0000313" key="2">
    <source>
        <dbReference type="EMBL" id="KAJ3743734.1"/>
    </source>
</evidence>
<dbReference type="Proteomes" id="UP001142393">
    <property type="component" value="Unassembled WGS sequence"/>
</dbReference>
<organism evidence="2 3">
    <name type="scientific">Lentinula detonsa</name>
    <dbReference type="NCBI Taxonomy" id="2804962"/>
    <lineage>
        <taxon>Eukaryota</taxon>
        <taxon>Fungi</taxon>
        <taxon>Dikarya</taxon>
        <taxon>Basidiomycota</taxon>
        <taxon>Agaricomycotina</taxon>
        <taxon>Agaricomycetes</taxon>
        <taxon>Agaricomycetidae</taxon>
        <taxon>Agaricales</taxon>
        <taxon>Marasmiineae</taxon>
        <taxon>Omphalotaceae</taxon>
        <taxon>Lentinula</taxon>
    </lineage>
</organism>
<accession>A0A9W8TX62</accession>
<feature type="signal peptide" evidence="1">
    <location>
        <begin position="1"/>
        <end position="20"/>
    </location>
</feature>
<evidence type="ECO:0000256" key="1">
    <source>
        <dbReference type="SAM" id="SignalP"/>
    </source>
</evidence>
<evidence type="ECO:0000313" key="3">
    <source>
        <dbReference type="Proteomes" id="UP001142393"/>
    </source>
</evidence>
<proteinExistence type="predicted"/>
<feature type="chain" id="PRO_5040734749" evidence="1">
    <location>
        <begin position="21"/>
        <end position="106"/>
    </location>
</feature>
<name>A0A9W8TX62_9AGAR</name>
<sequence>MMKLTYTLAFVLCSISVARATFQCAICPATIVHDGITTDFVLAIEDEENVVQCSYDDSDNDVPICAYFNFDGVFLIGTIGTNCPNTVPLAVFAGTGTCIAADSKPQ</sequence>
<comment type="caution">
    <text evidence="2">The sequence shown here is derived from an EMBL/GenBank/DDBJ whole genome shotgun (WGS) entry which is preliminary data.</text>
</comment>
<keyword evidence="3" id="KW-1185">Reference proteome</keyword>
<protein>
    <submittedName>
        <fullName evidence="2">Uncharacterized protein</fullName>
    </submittedName>
</protein>